<evidence type="ECO:0000256" key="1">
    <source>
        <dbReference type="SAM" id="SignalP"/>
    </source>
</evidence>
<evidence type="ECO:0000313" key="2">
    <source>
        <dbReference type="EMBL" id="MDK2596254.1"/>
    </source>
</evidence>
<accession>A0ABT7EMH0</accession>
<evidence type="ECO:0000313" key="3">
    <source>
        <dbReference type="Proteomes" id="UP001231915"/>
    </source>
</evidence>
<dbReference type="RefSeq" id="WP_284137641.1">
    <property type="nucleotide sequence ID" value="NZ_JASJUT010000005.1"/>
</dbReference>
<protein>
    <recommendedName>
        <fullName evidence="4">Flp pilus assembly protein CpaB</fullName>
    </recommendedName>
</protein>
<reference evidence="2 3" key="1">
    <citation type="submission" date="2023-05" db="EMBL/GenBank/DDBJ databases">
        <title>Pseudoalteromonas ardens sp. nov., Pseudoalteromonas obscura sp. nov., and Pseudoalteromonas umbrosa sp. nov., isolated from the coral Montipora capitata.</title>
        <authorList>
            <person name="Thomas E.M."/>
            <person name="Smith E.M."/>
            <person name="Papke E."/>
            <person name="Shlafstein M.D."/>
            <person name="Oline D.K."/>
            <person name="Videau P."/>
            <person name="Saw J.H."/>
            <person name="Strangman W.K."/>
            <person name="Ushijima B."/>
        </authorList>
    </citation>
    <scope>NUCLEOTIDE SEQUENCE [LARGE SCALE GENOMIC DNA]</scope>
    <source>
        <strain evidence="2 3">P94</strain>
    </source>
</reference>
<keyword evidence="1" id="KW-0732">Signal</keyword>
<dbReference type="EMBL" id="JASJUT010000005">
    <property type="protein sequence ID" value="MDK2596254.1"/>
    <property type="molecule type" value="Genomic_DNA"/>
</dbReference>
<sequence>MKKIFVVITSALLALVIWRAITPNSSIQPKQSPNVLKEVEDIQEQKEPDVVALDKEQATSAINMSPFQLTSTQKAAKAIASNYRETLRFAPYSQPLSIHDIDRLEPNRFIPVTVPNSDLSGTIALVLNKYRFTYPEPIELQLTGEGITQAKVLVSLVDGRNVLLERELRVEQGQAVTKLSAKDTFIGDIQLKVTADVGGDPIAIVAQAKYVQPSAKLVGLKYIDVQGSDLIIALELDVEDAGIYRVRANLFDGGKPLAHLVTKSKLANGKQKITLKAHQSVLPNLSNDLKLTTFIVERMSSVPGERTRYGESLITEIPLHTVDLSDLKREPYKPSDKERASLQFLEGMAQQTPL</sequence>
<evidence type="ECO:0008006" key="4">
    <source>
        <dbReference type="Google" id="ProtNLM"/>
    </source>
</evidence>
<organism evidence="2 3">
    <name type="scientific">Pseudoalteromonas obscura</name>
    <dbReference type="NCBI Taxonomy" id="3048491"/>
    <lineage>
        <taxon>Bacteria</taxon>
        <taxon>Pseudomonadati</taxon>
        <taxon>Pseudomonadota</taxon>
        <taxon>Gammaproteobacteria</taxon>
        <taxon>Alteromonadales</taxon>
        <taxon>Pseudoalteromonadaceae</taxon>
        <taxon>Pseudoalteromonas</taxon>
    </lineage>
</organism>
<gene>
    <name evidence="2" type="ORF">QNM18_14420</name>
</gene>
<comment type="caution">
    <text evidence="2">The sequence shown here is derived from an EMBL/GenBank/DDBJ whole genome shotgun (WGS) entry which is preliminary data.</text>
</comment>
<dbReference type="Proteomes" id="UP001231915">
    <property type="component" value="Unassembled WGS sequence"/>
</dbReference>
<feature type="chain" id="PRO_5046783507" description="Flp pilus assembly protein CpaB" evidence="1">
    <location>
        <begin position="20"/>
        <end position="354"/>
    </location>
</feature>
<proteinExistence type="predicted"/>
<name>A0ABT7EMH0_9GAMM</name>
<feature type="signal peptide" evidence="1">
    <location>
        <begin position="1"/>
        <end position="19"/>
    </location>
</feature>
<keyword evidence="3" id="KW-1185">Reference proteome</keyword>